<dbReference type="EMBL" id="JBHSLA010000003">
    <property type="protein sequence ID" value="MFC5195380.1"/>
    <property type="molecule type" value="Genomic_DNA"/>
</dbReference>
<dbReference type="Proteomes" id="UP001596162">
    <property type="component" value="Unassembled WGS sequence"/>
</dbReference>
<reference evidence="2" key="1">
    <citation type="journal article" date="2019" name="Int. J. Syst. Evol. Microbiol.">
        <title>The Global Catalogue of Microorganisms (GCM) 10K type strain sequencing project: providing services to taxonomists for standard genome sequencing and annotation.</title>
        <authorList>
            <consortium name="The Broad Institute Genomics Platform"/>
            <consortium name="The Broad Institute Genome Sequencing Center for Infectious Disease"/>
            <person name="Wu L."/>
            <person name="Ma J."/>
        </authorList>
    </citation>
    <scope>NUCLEOTIDE SEQUENCE [LARGE SCALE GENOMIC DNA]</scope>
    <source>
        <strain evidence="2">JCM 17978</strain>
    </source>
</reference>
<dbReference type="Pfam" id="PF13715">
    <property type="entry name" value="CarbopepD_reg_2"/>
    <property type="match status" value="1"/>
</dbReference>
<evidence type="ECO:0000313" key="1">
    <source>
        <dbReference type="EMBL" id="MFC5195380.1"/>
    </source>
</evidence>
<dbReference type="RefSeq" id="WP_376860161.1">
    <property type="nucleotide sequence ID" value="NZ_JBHSLA010000003.1"/>
</dbReference>
<comment type="caution">
    <text evidence="1">The sequence shown here is derived from an EMBL/GenBank/DDBJ whole genome shotgun (WGS) entry which is preliminary data.</text>
</comment>
<accession>A0ABW0C711</accession>
<gene>
    <name evidence="1" type="ORF">ACFPH8_08590</name>
</gene>
<proteinExistence type="predicted"/>
<dbReference type="InterPro" id="IPR008969">
    <property type="entry name" value="CarboxyPept-like_regulatory"/>
</dbReference>
<protein>
    <submittedName>
        <fullName evidence="1">Carboxypeptidase-like regulatory domain-containing protein</fullName>
    </submittedName>
</protein>
<dbReference type="Gene3D" id="2.60.40.1120">
    <property type="entry name" value="Carboxypeptidase-like, regulatory domain"/>
    <property type="match status" value="1"/>
</dbReference>
<organism evidence="1 2">
    <name type="scientific">Bizionia hallyeonensis</name>
    <dbReference type="NCBI Taxonomy" id="1123757"/>
    <lineage>
        <taxon>Bacteria</taxon>
        <taxon>Pseudomonadati</taxon>
        <taxon>Bacteroidota</taxon>
        <taxon>Flavobacteriia</taxon>
        <taxon>Flavobacteriales</taxon>
        <taxon>Flavobacteriaceae</taxon>
        <taxon>Bizionia</taxon>
    </lineage>
</organism>
<evidence type="ECO:0000313" key="2">
    <source>
        <dbReference type="Proteomes" id="UP001596162"/>
    </source>
</evidence>
<sequence length="225" mass="25030">MKNNLNVSIKTPCSENYKHFSPTKAGGFCNSCEKEVIDFTNMKPEAIINYFKLKSSQNTCGRFKTAQLKSFNQLPKTNKRRNLIGGFGLAMLSFFSFNATHAQDKKTDTTNTNSEAKDIHQEKNISVKGTVLDENGLPLPGTNIILKDTAIGTQTNFDGEFEFPEKLQKGDVLIFSFIGYSSRTIVINNETASPTVEMEVNMDAVTCIVMGKVAVKKVYKSKKNK</sequence>
<keyword evidence="2" id="KW-1185">Reference proteome</keyword>
<dbReference type="SUPFAM" id="SSF49464">
    <property type="entry name" value="Carboxypeptidase regulatory domain-like"/>
    <property type="match status" value="1"/>
</dbReference>
<name>A0ABW0C711_9FLAO</name>